<sequence length="227" mass="25968">MFIPHALLRFSFSSRGLLESTRVVRARPRTRLVCCALSKRRWVQIQIVPHFDPVSRGTPPCWYDTLAVDASTEVSVLRGLPYLYDSNSKRWERVWLEELKQHLSFGTDKTIIIAHGSGADALLRLLEEEAIGADVRVGVVLIAPTTRLYHAGERHPRSYRVMRIAKNVGRNKFFIVYSDNDPFASQTECEALCEDLYSCAKPVMLGGRGRFMQSEFIELRDLVHKLF</sequence>
<protein>
    <submittedName>
        <fullName evidence="1">Uncharacterized protein</fullName>
    </submittedName>
</protein>
<dbReference type="InterPro" id="IPR010662">
    <property type="entry name" value="RBBP9/YdeN"/>
</dbReference>
<gene>
    <name evidence="1" type="ORF">FVE85_6414</name>
</gene>
<dbReference type="OMA" id="WERIWID"/>
<dbReference type="GO" id="GO:0016787">
    <property type="term" value="F:hydrolase activity"/>
    <property type="evidence" value="ECO:0007669"/>
    <property type="project" value="InterPro"/>
</dbReference>
<comment type="caution">
    <text evidence="1">The sequence shown here is derived from an EMBL/GenBank/DDBJ whole genome shotgun (WGS) entry which is preliminary data.</text>
</comment>
<evidence type="ECO:0000313" key="1">
    <source>
        <dbReference type="EMBL" id="KAA8498829.1"/>
    </source>
</evidence>
<keyword evidence="2" id="KW-1185">Reference proteome</keyword>
<organism evidence="1 2">
    <name type="scientific">Porphyridium purpureum</name>
    <name type="common">Red alga</name>
    <name type="synonym">Porphyridium cruentum</name>
    <dbReference type="NCBI Taxonomy" id="35688"/>
    <lineage>
        <taxon>Eukaryota</taxon>
        <taxon>Rhodophyta</taxon>
        <taxon>Bangiophyceae</taxon>
        <taxon>Porphyridiales</taxon>
        <taxon>Porphyridiaceae</taxon>
        <taxon>Porphyridium</taxon>
    </lineage>
</organism>
<reference evidence="2" key="1">
    <citation type="journal article" date="2019" name="Nat. Commun.">
        <title>Expansion of phycobilisome linker gene families in mesophilic red algae.</title>
        <authorList>
            <person name="Lee J."/>
            <person name="Kim D."/>
            <person name="Bhattacharya D."/>
            <person name="Yoon H.S."/>
        </authorList>
    </citation>
    <scope>NUCLEOTIDE SEQUENCE [LARGE SCALE GENOMIC DNA]</scope>
    <source>
        <strain evidence="2">CCMP 1328</strain>
    </source>
</reference>
<evidence type="ECO:0000313" key="2">
    <source>
        <dbReference type="Proteomes" id="UP000324585"/>
    </source>
</evidence>
<dbReference type="OrthoDB" id="2369073at2759"/>
<dbReference type="Pfam" id="PF06821">
    <property type="entry name" value="Ser_hydrolase"/>
    <property type="match status" value="1"/>
</dbReference>
<dbReference type="PANTHER" id="PTHR15394">
    <property type="entry name" value="SERINE HYDROLASE RBBP9"/>
    <property type="match status" value="1"/>
</dbReference>
<accession>A0A5J4Z4B6</accession>
<proteinExistence type="predicted"/>
<dbReference type="InterPro" id="IPR029058">
    <property type="entry name" value="AB_hydrolase_fold"/>
</dbReference>
<dbReference type="AlphaFoldDB" id="A0A5J4Z4B6"/>
<dbReference type="Proteomes" id="UP000324585">
    <property type="component" value="Unassembled WGS sequence"/>
</dbReference>
<dbReference type="Gene3D" id="3.40.50.1820">
    <property type="entry name" value="alpha/beta hydrolase"/>
    <property type="match status" value="1"/>
</dbReference>
<name>A0A5J4Z4B6_PORPP</name>
<dbReference type="PANTHER" id="PTHR15394:SF3">
    <property type="entry name" value="SERINE HYDROLASE RBBP9"/>
    <property type="match status" value="1"/>
</dbReference>
<dbReference type="EMBL" id="VRMN01000001">
    <property type="protein sequence ID" value="KAA8498829.1"/>
    <property type="molecule type" value="Genomic_DNA"/>
</dbReference>
<dbReference type="SUPFAM" id="SSF53474">
    <property type="entry name" value="alpha/beta-Hydrolases"/>
    <property type="match status" value="1"/>
</dbReference>